<evidence type="ECO:0000256" key="9">
    <source>
        <dbReference type="ARBA" id="ARBA00022884"/>
    </source>
</evidence>
<reference evidence="14 15" key="1">
    <citation type="submission" date="2017-03" db="EMBL/GenBank/DDBJ databases">
        <title>An alternative strategy for trypanosome survival in the mammalian bloodstream revealed through genome and transcriptome analysis of the ubiquitous bovine parasite Trypanosoma (Megatrypanum) theileri.</title>
        <authorList>
            <person name="Kelly S."/>
            <person name="Ivens A."/>
            <person name="Mott A."/>
            <person name="O'Neill E."/>
            <person name="Emms D."/>
            <person name="Macleod O."/>
            <person name="Voorheis P."/>
            <person name="Matthews J."/>
            <person name="Matthews K."/>
            <person name="Carrington M."/>
        </authorList>
    </citation>
    <scope>NUCLEOTIDE SEQUENCE [LARGE SCALE GENOMIC DNA]</scope>
    <source>
        <strain evidence="14">Edinburgh</strain>
    </source>
</reference>
<dbReference type="RefSeq" id="XP_028886805.1">
    <property type="nucleotide sequence ID" value="XM_029022259.1"/>
</dbReference>
<proteinExistence type="inferred from homology"/>
<dbReference type="Gene3D" id="3.40.50.150">
    <property type="entry name" value="Vaccinia Virus protein VP39"/>
    <property type="match status" value="1"/>
</dbReference>
<dbReference type="GO" id="GO:0030422">
    <property type="term" value="P:siRNA processing"/>
    <property type="evidence" value="ECO:0007669"/>
    <property type="project" value="TreeGrafter"/>
</dbReference>
<dbReference type="OrthoDB" id="250683at2759"/>
<dbReference type="VEuPathDB" id="TriTrypDB:TM35_000034920"/>
<keyword evidence="6" id="KW-0949">S-adenosyl-L-methionine</keyword>
<keyword evidence="8" id="KW-0460">Magnesium</keyword>
<dbReference type="CDD" id="cd02440">
    <property type="entry name" value="AdoMet_MTases"/>
    <property type="match status" value="1"/>
</dbReference>
<dbReference type="GO" id="GO:0046872">
    <property type="term" value="F:metal ion binding"/>
    <property type="evidence" value="ECO:0007669"/>
    <property type="project" value="UniProtKB-KW"/>
</dbReference>
<dbReference type="EMBL" id="NBCO01000003">
    <property type="protein sequence ID" value="ORC92739.1"/>
    <property type="molecule type" value="Genomic_DNA"/>
</dbReference>
<feature type="region of interest" description="Disordered" evidence="13">
    <location>
        <begin position="1"/>
        <end position="27"/>
    </location>
</feature>
<sequence>MPVSGEGLGDDDDDNGAPSGPPFNPPLNIQRAHKVLELLEKHNCRSFIDAGCSRGDLLRFLLFSQLREHSFSNVVAIDMNENLLREASRTAPPSVSFSLVALLHPMQVDFILGDLTRPPKLSSNGNNTNEPKTLESDISFPLVSSHFDAIISIEVLEHINPEDVPVFTEVLFAHLAAKCGARIIIITTPNRDRNVTKTKERNNDDLQADSIRSSNSFWVSGVPYQVRNADHKFEMSATQFRHYCDYVVEAYRPFVTSYRVFGVGGHFTQGAVFFTKLYPSDSLSHTDMKHLNFRSEIPKKSVSRSRNYLGRQQGLCIPSDLNNDAINISWVHDIDSRTRLFPWDAIFGELSEQPDNFKTLLYRTPFNYRLLVSVKVPHLSLWERIEVVVRESFSAAACKIGGSNRRYTIKLRFGDVVKSHNYRLIEPFNASLCALISTLLEQEKRYKKEAERKTYLLSTPVVFQVRIARGIYSLLHWFLHKHWGNDKLYIYLQNDKYGSAKETLSQDEILIILFLVTAGLLKEVMVNISFWLQGACRIKDRSGRSFTDCKEENTNEEPTNKINVSSVDHKWLNRLANSLSDCQIPVHPFLAN</sequence>
<dbReference type="GeneID" id="39982039"/>
<keyword evidence="9" id="KW-0694">RNA-binding</keyword>
<dbReference type="Proteomes" id="UP000192257">
    <property type="component" value="Unassembled WGS sequence"/>
</dbReference>
<dbReference type="GO" id="GO:0090486">
    <property type="term" value="F:small RNA 2'-O-methyltransferase activity"/>
    <property type="evidence" value="ECO:0007669"/>
    <property type="project" value="UniProtKB-EC"/>
</dbReference>
<evidence type="ECO:0000256" key="13">
    <source>
        <dbReference type="SAM" id="MobiDB-lite"/>
    </source>
</evidence>
<dbReference type="Pfam" id="PF13489">
    <property type="entry name" value="Methyltransf_23"/>
    <property type="match status" value="1"/>
</dbReference>
<dbReference type="AlphaFoldDB" id="A0A1X0P832"/>
<evidence type="ECO:0000256" key="4">
    <source>
        <dbReference type="ARBA" id="ARBA00022603"/>
    </source>
</evidence>
<evidence type="ECO:0000256" key="2">
    <source>
        <dbReference type="ARBA" id="ARBA00009026"/>
    </source>
</evidence>
<comment type="caution">
    <text evidence="14">The sequence shown here is derived from an EMBL/GenBank/DDBJ whole genome shotgun (WGS) entry which is preliminary data.</text>
</comment>
<keyword evidence="15" id="KW-1185">Reference proteome</keyword>
<name>A0A1X0P832_9TRYP</name>
<dbReference type="GO" id="GO:0005737">
    <property type="term" value="C:cytoplasm"/>
    <property type="evidence" value="ECO:0007669"/>
    <property type="project" value="TreeGrafter"/>
</dbReference>
<evidence type="ECO:0000256" key="3">
    <source>
        <dbReference type="ARBA" id="ARBA00021330"/>
    </source>
</evidence>
<keyword evidence="10" id="KW-0943">RNA-mediated gene silencing</keyword>
<protein>
    <recommendedName>
        <fullName evidence="3">Small RNA 2'-O-methyltransferase</fullName>
        <ecNumber evidence="11">2.1.1.386</ecNumber>
    </recommendedName>
</protein>
<dbReference type="EC" id="2.1.1.386" evidence="11"/>
<evidence type="ECO:0000256" key="6">
    <source>
        <dbReference type="ARBA" id="ARBA00022691"/>
    </source>
</evidence>
<evidence type="ECO:0000256" key="5">
    <source>
        <dbReference type="ARBA" id="ARBA00022679"/>
    </source>
</evidence>
<evidence type="ECO:0000256" key="7">
    <source>
        <dbReference type="ARBA" id="ARBA00022723"/>
    </source>
</evidence>
<evidence type="ECO:0000313" key="14">
    <source>
        <dbReference type="EMBL" id="ORC92739.1"/>
    </source>
</evidence>
<evidence type="ECO:0000256" key="8">
    <source>
        <dbReference type="ARBA" id="ARBA00022842"/>
    </source>
</evidence>
<evidence type="ECO:0000256" key="11">
    <source>
        <dbReference type="ARBA" id="ARBA00035025"/>
    </source>
</evidence>
<evidence type="ECO:0000256" key="1">
    <source>
        <dbReference type="ARBA" id="ARBA00001946"/>
    </source>
</evidence>
<keyword evidence="7" id="KW-0479">Metal-binding</keyword>
<dbReference type="STRING" id="67003.A0A1X0P832"/>
<evidence type="ECO:0000256" key="12">
    <source>
        <dbReference type="ARBA" id="ARBA00048418"/>
    </source>
</evidence>
<dbReference type="SUPFAM" id="SSF53335">
    <property type="entry name" value="S-adenosyl-L-methionine-dependent methyltransferases"/>
    <property type="match status" value="1"/>
</dbReference>
<evidence type="ECO:0000313" key="15">
    <source>
        <dbReference type="Proteomes" id="UP000192257"/>
    </source>
</evidence>
<gene>
    <name evidence="14" type="ORF">TM35_000034920</name>
</gene>
<comment type="cofactor">
    <cofactor evidence="1">
        <name>Mg(2+)</name>
        <dbReference type="ChEBI" id="CHEBI:18420"/>
    </cofactor>
</comment>
<keyword evidence="5 14" id="KW-0808">Transferase</keyword>
<comment type="similarity">
    <text evidence="2">Belongs to the methyltransferase superfamily. HEN1 family.</text>
</comment>
<keyword evidence="4 14" id="KW-0489">Methyltransferase</keyword>
<dbReference type="GO" id="GO:0005634">
    <property type="term" value="C:nucleus"/>
    <property type="evidence" value="ECO:0007669"/>
    <property type="project" value="TreeGrafter"/>
</dbReference>
<dbReference type="GO" id="GO:0003723">
    <property type="term" value="F:RNA binding"/>
    <property type="evidence" value="ECO:0007669"/>
    <property type="project" value="UniProtKB-KW"/>
</dbReference>
<dbReference type="GO" id="GO:0001510">
    <property type="term" value="P:RNA methylation"/>
    <property type="evidence" value="ECO:0007669"/>
    <property type="project" value="InterPro"/>
</dbReference>
<dbReference type="InterPro" id="IPR029063">
    <property type="entry name" value="SAM-dependent_MTases_sf"/>
</dbReference>
<dbReference type="InterPro" id="IPR026610">
    <property type="entry name" value="Hen1"/>
</dbReference>
<organism evidence="14 15">
    <name type="scientific">Trypanosoma theileri</name>
    <dbReference type="NCBI Taxonomy" id="67003"/>
    <lineage>
        <taxon>Eukaryota</taxon>
        <taxon>Discoba</taxon>
        <taxon>Euglenozoa</taxon>
        <taxon>Kinetoplastea</taxon>
        <taxon>Metakinetoplastina</taxon>
        <taxon>Trypanosomatida</taxon>
        <taxon>Trypanosomatidae</taxon>
        <taxon>Trypanosoma</taxon>
    </lineage>
</organism>
<dbReference type="PANTHER" id="PTHR21404:SF3">
    <property type="entry name" value="SMALL RNA 2'-O-METHYLTRANSFERASE"/>
    <property type="match status" value="1"/>
</dbReference>
<comment type="catalytic activity">
    <reaction evidence="12">
        <text>small RNA 3'-end nucleotide + S-adenosyl-L-methionine = small RNA 3'-end 2'-O-methylnucleotide + S-adenosyl-L-homocysteine + H(+)</text>
        <dbReference type="Rhea" id="RHEA:37887"/>
        <dbReference type="Rhea" id="RHEA-COMP:10415"/>
        <dbReference type="Rhea" id="RHEA-COMP:10416"/>
        <dbReference type="ChEBI" id="CHEBI:15378"/>
        <dbReference type="ChEBI" id="CHEBI:57856"/>
        <dbReference type="ChEBI" id="CHEBI:59789"/>
        <dbReference type="ChEBI" id="CHEBI:74896"/>
        <dbReference type="ChEBI" id="CHEBI:74898"/>
        <dbReference type="EC" id="2.1.1.386"/>
    </reaction>
</comment>
<dbReference type="PANTHER" id="PTHR21404">
    <property type="entry name" value="HEN1"/>
    <property type="match status" value="1"/>
</dbReference>
<accession>A0A1X0P832</accession>
<evidence type="ECO:0000256" key="10">
    <source>
        <dbReference type="ARBA" id="ARBA00023158"/>
    </source>
</evidence>